<keyword evidence="9" id="KW-1015">Disulfide bond</keyword>
<dbReference type="FunFam" id="2.40.70.10:FF:000058">
    <property type="entry name" value="ASpartyl Protease"/>
    <property type="match status" value="1"/>
</dbReference>
<dbReference type="AlphaFoldDB" id="A0A016SPQ4"/>
<feature type="domain" description="Peptidase A1" evidence="12">
    <location>
        <begin position="89"/>
        <end position="408"/>
    </location>
</feature>
<dbReference type="GO" id="GO:0005764">
    <property type="term" value="C:lysosome"/>
    <property type="evidence" value="ECO:0007669"/>
    <property type="project" value="TreeGrafter"/>
</dbReference>
<dbReference type="Pfam" id="PF00026">
    <property type="entry name" value="Asp"/>
    <property type="match status" value="1"/>
</dbReference>
<sequence>MRTLNGRVQLCSLQSFTKKDMNIVVILVLMATSANALKFTMELSSSGPLLARMISSGNYTQFLESKNRRRFDLRALNEQDLSDYFDEYYIGAVSIGKPPQTLYLSMDTGSSNVWVIDSSCSQKQCTGYASSHRPKIKFSPSASKTFKKIPQGFSMKYNTGSASGYYGKDIVRFAGLQVEEQKFGVATAVADIFGYQPIDGIFGLGWPSLATDKVKTPLEAILPDLDEKSFTVWMGRRTTTSYGQNAGSIVFGARDMTHCNNATQWVPLSKKAYWQFQIKQFQIGQYIWKSTDEVITDSGTSFIGTPMAVLDGVIRMTGAKYDRAHEVYVVPCTTMSKQPNLIFTINTKKYVIPSAQYVLDLKFQNGYCALAFFGIKAGGFSTSWILGNPWTRTFCHTHDFENERIGLSVAKPV</sequence>
<dbReference type="PANTHER" id="PTHR47966:SF8">
    <property type="entry name" value="ASPARTIC PROTEASE 1-RELATED"/>
    <property type="match status" value="1"/>
</dbReference>
<feature type="active site" evidence="11">
    <location>
        <position position="107"/>
    </location>
</feature>
<evidence type="ECO:0000313" key="13">
    <source>
        <dbReference type="EMBL" id="EYB92347.1"/>
    </source>
</evidence>
<dbReference type="EMBL" id="JARK01001531">
    <property type="protein sequence ID" value="EYB92347.1"/>
    <property type="molecule type" value="Genomic_DNA"/>
</dbReference>
<keyword evidence="10" id="KW-0325">Glycoprotein</keyword>
<dbReference type="Gene3D" id="2.40.70.10">
    <property type="entry name" value="Acid Proteases"/>
    <property type="match status" value="2"/>
</dbReference>
<comment type="similarity">
    <text evidence="2">Belongs to the peptidase A1 family.</text>
</comment>
<dbReference type="CDD" id="cd05471">
    <property type="entry name" value="pepsin_like"/>
    <property type="match status" value="1"/>
</dbReference>
<evidence type="ECO:0000256" key="8">
    <source>
        <dbReference type="ARBA" id="ARBA00023145"/>
    </source>
</evidence>
<keyword evidence="14" id="KW-1185">Reference proteome</keyword>
<evidence type="ECO:0000256" key="4">
    <source>
        <dbReference type="ARBA" id="ARBA00022670"/>
    </source>
</evidence>
<dbReference type="FunFam" id="2.40.70.10:FF:000008">
    <property type="entry name" value="Cathepsin D"/>
    <property type="match status" value="1"/>
</dbReference>
<keyword evidence="6" id="KW-0064">Aspartyl protease</keyword>
<evidence type="ECO:0000313" key="14">
    <source>
        <dbReference type="Proteomes" id="UP000024635"/>
    </source>
</evidence>
<dbReference type="STRING" id="53326.A0A016SPQ4"/>
<keyword evidence="4" id="KW-0645">Protease</keyword>
<evidence type="ECO:0000256" key="2">
    <source>
        <dbReference type="ARBA" id="ARBA00007447"/>
    </source>
</evidence>
<name>A0A016SPQ4_9BILA</name>
<dbReference type="SUPFAM" id="SSF50630">
    <property type="entry name" value="Acid proteases"/>
    <property type="match status" value="1"/>
</dbReference>
<evidence type="ECO:0000256" key="10">
    <source>
        <dbReference type="ARBA" id="ARBA00023180"/>
    </source>
</evidence>
<gene>
    <name evidence="13" type="primary">Acey_s0195.g1493</name>
    <name evidence="13" type="ORF">Y032_0195g1493</name>
</gene>
<evidence type="ECO:0000256" key="1">
    <source>
        <dbReference type="ARBA" id="ARBA00004613"/>
    </source>
</evidence>
<dbReference type="GO" id="GO:0004190">
    <property type="term" value="F:aspartic-type endopeptidase activity"/>
    <property type="evidence" value="ECO:0007669"/>
    <property type="project" value="UniProtKB-KW"/>
</dbReference>
<dbReference type="InterPro" id="IPR034164">
    <property type="entry name" value="Pepsin-like_dom"/>
</dbReference>
<evidence type="ECO:0000256" key="9">
    <source>
        <dbReference type="ARBA" id="ARBA00023157"/>
    </source>
</evidence>
<comment type="caution">
    <text evidence="13">The sequence shown here is derived from an EMBL/GenBank/DDBJ whole genome shotgun (WGS) entry which is preliminary data.</text>
</comment>
<reference evidence="14" key="1">
    <citation type="journal article" date="2015" name="Nat. Genet.">
        <title>The genome and transcriptome of the zoonotic hookworm Ancylostoma ceylanicum identify infection-specific gene families.</title>
        <authorList>
            <person name="Schwarz E.M."/>
            <person name="Hu Y."/>
            <person name="Antoshechkin I."/>
            <person name="Miller M.M."/>
            <person name="Sternberg P.W."/>
            <person name="Aroian R.V."/>
        </authorList>
    </citation>
    <scope>NUCLEOTIDE SEQUENCE</scope>
    <source>
        <strain evidence="14">HY135</strain>
    </source>
</reference>
<evidence type="ECO:0000256" key="3">
    <source>
        <dbReference type="ARBA" id="ARBA00022525"/>
    </source>
</evidence>
<keyword evidence="5" id="KW-0732">Signal</keyword>
<proteinExistence type="inferred from homology"/>
<accession>A0A016SPQ4</accession>
<keyword evidence="8" id="KW-0865">Zymogen</keyword>
<evidence type="ECO:0000259" key="12">
    <source>
        <dbReference type="PROSITE" id="PS51767"/>
    </source>
</evidence>
<keyword evidence="7" id="KW-0378">Hydrolase</keyword>
<dbReference type="PANTHER" id="PTHR47966">
    <property type="entry name" value="BETA-SITE APP-CLEAVING ENZYME, ISOFORM A-RELATED"/>
    <property type="match status" value="1"/>
</dbReference>
<keyword evidence="3" id="KW-0964">Secreted</keyword>
<dbReference type="Proteomes" id="UP000024635">
    <property type="component" value="Unassembled WGS sequence"/>
</dbReference>
<comment type="subcellular location">
    <subcellularLocation>
        <location evidence="1">Secreted</location>
    </subcellularLocation>
</comment>
<evidence type="ECO:0000256" key="5">
    <source>
        <dbReference type="ARBA" id="ARBA00022729"/>
    </source>
</evidence>
<evidence type="ECO:0000256" key="7">
    <source>
        <dbReference type="ARBA" id="ARBA00022801"/>
    </source>
</evidence>
<dbReference type="OrthoDB" id="2747330at2759"/>
<dbReference type="InterPro" id="IPR001461">
    <property type="entry name" value="Aspartic_peptidase_A1"/>
</dbReference>
<evidence type="ECO:0000256" key="11">
    <source>
        <dbReference type="PIRSR" id="PIRSR601461-1"/>
    </source>
</evidence>
<dbReference type="InterPro" id="IPR021109">
    <property type="entry name" value="Peptidase_aspartic_dom_sf"/>
</dbReference>
<dbReference type="PRINTS" id="PR00792">
    <property type="entry name" value="PEPSIN"/>
</dbReference>
<dbReference type="GO" id="GO:0005576">
    <property type="term" value="C:extracellular region"/>
    <property type="evidence" value="ECO:0007669"/>
    <property type="project" value="UniProtKB-SubCell"/>
</dbReference>
<protein>
    <recommendedName>
        <fullName evidence="12">Peptidase A1 domain-containing protein</fullName>
    </recommendedName>
</protein>
<dbReference type="PROSITE" id="PS51767">
    <property type="entry name" value="PEPTIDASE_A1"/>
    <property type="match status" value="1"/>
</dbReference>
<evidence type="ECO:0000256" key="6">
    <source>
        <dbReference type="ARBA" id="ARBA00022750"/>
    </source>
</evidence>
<organism evidence="13 14">
    <name type="scientific">Ancylostoma ceylanicum</name>
    <dbReference type="NCBI Taxonomy" id="53326"/>
    <lineage>
        <taxon>Eukaryota</taxon>
        <taxon>Metazoa</taxon>
        <taxon>Ecdysozoa</taxon>
        <taxon>Nematoda</taxon>
        <taxon>Chromadorea</taxon>
        <taxon>Rhabditida</taxon>
        <taxon>Rhabditina</taxon>
        <taxon>Rhabditomorpha</taxon>
        <taxon>Strongyloidea</taxon>
        <taxon>Ancylostomatidae</taxon>
        <taxon>Ancylostomatinae</taxon>
        <taxon>Ancylostoma</taxon>
    </lineage>
</organism>
<dbReference type="InterPro" id="IPR033121">
    <property type="entry name" value="PEPTIDASE_A1"/>
</dbReference>
<dbReference type="GO" id="GO:0006508">
    <property type="term" value="P:proteolysis"/>
    <property type="evidence" value="ECO:0007669"/>
    <property type="project" value="UniProtKB-KW"/>
</dbReference>
<feature type="active site" evidence="11">
    <location>
        <position position="297"/>
    </location>
</feature>